<feature type="transmembrane region" description="Helical" evidence="9">
    <location>
        <begin position="280"/>
        <end position="299"/>
    </location>
</feature>
<dbReference type="AlphaFoldDB" id="A0A2X4UL65"/>
<gene>
    <name evidence="9 10" type="primary">btuC</name>
    <name evidence="10" type="ORF">NCTC12151_01697</name>
</gene>
<comment type="subcellular location">
    <subcellularLocation>
        <location evidence="1 9">Cell membrane</location>
        <topology evidence="1 9">Multi-pass membrane protein</topology>
    </subcellularLocation>
</comment>
<evidence type="ECO:0000256" key="7">
    <source>
        <dbReference type="ARBA" id="ARBA00022989"/>
    </source>
</evidence>
<feature type="transmembrane region" description="Helical" evidence="9">
    <location>
        <begin position="152"/>
        <end position="174"/>
    </location>
</feature>
<dbReference type="InterPro" id="IPR000522">
    <property type="entry name" value="ABC_transptr_permease_BtuC"/>
</dbReference>
<evidence type="ECO:0000256" key="3">
    <source>
        <dbReference type="ARBA" id="ARBA00022448"/>
    </source>
</evidence>
<feature type="transmembrane region" description="Helical" evidence="9">
    <location>
        <begin position="311"/>
        <end position="328"/>
    </location>
</feature>
<feature type="transmembrane region" description="Helical" evidence="9">
    <location>
        <begin position="119"/>
        <end position="140"/>
    </location>
</feature>
<dbReference type="GO" id="GO:0015889">
    <property type="term" value="P:cobalamin transport"/>
    <property type="evidence" value="ECO:0007669"/>
    <property type="project" value="UniProtKB-UniRule"/>
</dbReference>
<dbReference type="InterPro" id="IPR023691">
    <property type="entry name" value="ABC_transptr_BtuC"/>
</dbReference>
<feature type="transmembrane region" description="Helical" evidence="9">
    <location>
        <begin position="62"/>
        <end position="82"/>
    </location>
</feature>
<dbReference type="HAMAP" id="MF_01004">
    <property type="entry name" value="BtuC"/>
    <property type="match status" value="1"/>
</dbReference>
<dbReference type="Pfam" id="PF01032">
    <property type="entry name" value="FecCD"/>
    <property type="match status" value="1"/>
</dbReference>
<keyword evidence="6 9" id="KW-0812">Transmembrane</keyword>
<evidence type="ECO:0000256" key="2">
    <source>
        <dbReference type="ARBA" id="ARBA00007935"/>
    </source>
</evidence>
<dbReference type="OrthoDB" id="9055647at2"/>
<organism evidence="10 11">
    <name type="scientific">Leminorella richardii</name>
    <dbReference type="NCBI Taxonomy" id="158841"/>
    <lineage>
        <taxon>Bacteria</taxon>
        <taxon>Pseudomonadati</taxon>
        <taxon>Pseudomonadota</taxon>
        <taxon>Gammaproteobacteria</taxon>
        <taxon>Enterobacterales</taxon>
        <taxon>Budviciaceae</taxon>
        <taxon>Leminorella</taxon>
    </lineage>
</organism>
<name>A0A2X4UL65_9GAMM</name>
<evidence type="ECO:0000256" key="5">
    <source>
        <dbReference type="ARBA" id="ARBA00022519"/>
    </source>
</evidence>
<evidence type="ECO:0000256" key="4">
    <source>
        <dbReference type="ARBA" id="ARBA00022475"/>
    </source>
</evidence>
<evidence type="ECO:0000313" key="10">
    <source>
        <dbReference type="EMBL" id="SQI40647.1"/>
    </source>
</evidence>
<evidence type="ECO:0000256" key="9">
    <source>
        <dbReference type="HAMAP-Rule" id="MF_01004"/>
    </source>
</evidence>
<dbReference type="RefSeq" id="WP_111740235.1">
    <property type="nucleotide sequence ID" value="NZ_LR698987.1"/>
</dbReference>
<dbReference type="GO" id="GO:0005886">
    <property type="term" value="C:plasma membrane"/>
    <property type="evidence" value="ECO:0007669"/>
    <property type="project" value="UniProtKB-SubCell"/>
</dbReference>
<reference evidence="10 11" key="1">
    <citation type="submission" date="2018-06" db="EMBL/GenBank/DDBJ databases">
        <authorList>
            <consortium name="Pathogen Informatics"/>
            <person name="Doyle S."/>
        </authorList>
    </citation>
    <scope>NUCLEOTIDE SEQUENCE [LARGE SCALE GENOMIC DNA]</scope>
    <source>
        <strain evidence="10 11">NCTC12151</strain>
    </source>
</reference>
<evidence type="ECO:0000256" key="6">
    <source>
        <dbReference type="ARBA" id="ARBA00022692"/>
    </source>
</evidence>
<dbReference type="Gene3D" id="1.10.3470.10">
    <property type="entry name" value="ABC transporter involved in vitamin B12 uptake, BtuC"/>
    <property type="match status" value="1"/>
</dbReference>
<dbReference type="GO" id="GO:0090482">
    <property type="term" value="F:vitamin transmembrane transporter activity"/>
    <property type="evidence" value="ECO:0007669"/>
    <property type="project" value="UniProtKB-UniRule"/>
</dbReference>
<evidence type="ECO:0000256" key="8">
    <source>
        <dbReference type="ARBA" id="ARBA00023136"/>
    </source>
</evidence>
<dbReference type="SUPFAM" id="SSF81345">
    <property type="entry name" value="ABC transporter involved in vitamin B12 uptake, BtuC"/>
    <property type="match status" value="1"/>
</dbReference>
<evidence type="ECO:0000313" key="11">
    <source>
        <dbReference type="Proteomes" id="UP000249005"/>
    </source>
</evidence>
<dbReference type="PANTHER" id="PTHR30472">
    <property type="entry name" value="FERRIC ENTEROBACTIN TRANSPORT SYSTEM PERMEASE PROTEIN"/>
    <property type="match status" value="1"/>
</dbReference>
<dbReference type="Proteomes" id="UP000249005">
    <property type="component" value="Chromosome 1"/>
</dbReference>
<comment type="subunit">
    <text evidence="9">The complex is composed of two ATP-binding proteins (BtuD), two transmembrane proteins (BtuC) and a solute-binding protein (BtuF).</text>
</comment>
<dbReference type="InterPro" id="IPR037294">
    <property type="entry name" value="ABC_BtuC-like"/>
</dbReference>
<keyword evidence="4 9" id="KW-1003">Cell membrane</keyword>
<accession>A0A2X4UL65</accession>
<dbReference type="FunFam" id="1.10.3470.10:FF:000001">
    <property type="entry name" value="Vitamin B12 ABC transporter permease BtuC"/>
    <property type="match status" value="1"/>
</dbReference>
<dbReference type="NCBIfam" id="NF003001">
    <property type="entry name" value="PRK03784.1"/>
    <property type="match status" value="1"/>
</dbReference>
<keyword evidence="8 9" id="KW-0472">Membrane</keyword>
<dbReference type="EMBL" id="LS483470">
    <property type="protein sequence ID" value="SQI40647.1"/>
    <property type="molecule type" value="Genomic_DNA"/>
</dbReference>
<keyword evidence="11" id="KW-1185">Reference proteome</keyword>
<keyword evidence="3 9" id="KW-0813">Transport</keyword>
<sequence length="334" mass="36170">MNSHFTSLKQHQRLQDRRTFWLLLLLLLVVAIVSLSAGDIWLPPNRWFNDPQADLFVWRLRLPRTLAVMMVGAGLAMSGAAMQSLFDNPLSEPGLLGVANGAGVALVLTILVGGSLLPVWLLSMNAIAGALLLTLALLVLTRRHFLSGSRLLLIGFALGIVCSAVMTWAVYFSTSMDLRQLLYWLMGSFSGIDWQQRWLMLALLPALLGLAVQGNRLNLLSLGETQARQLGAPLALWRNGFVLAIAWIVGVSVAISGIIGFIGLIIPHMLRLIGITDHRFLLPGCAISGAALLLAADLLSRIALPSAELPIGVITSTLGAPLFIWMLIRHVNAD</sequence>
<feature type="transmembrane region" description="Helical" evidence="9">
    <location>
        <begin position="241"/>
        <end position="268"/>
    </location>
</feature>
<keyword evidence="5" id="KW-0997">Cell inner membrane</keyword>
<feature type="transmembrane region" description="Helical" evidence="9">
    <location>
        <begin position="94"/>
        <end position="113"/>
    </location>
</feature>
<evidence type="ECO:0000256" key="1">
    <source>
        <dbReference type="ARBA" id="ARBA00004651"/>
    </source>
</evidence>
<feature type="transmembrane region" description="Helical" evidence="9">
    <location>
        <begin position="20"/>
        <end position="42"/>
    </location>
</feature>
<comment type="similarity">
    <text evidence="2 9">Belongs to the binding-protein-dependent transport system permease family. FecCD subfamily.</text>
</comment>
<dbReference type="PANTHER" id="PTHR30472:SF29">
    <property type="entry name" value="VITAMIN B12 IMPORT SYSTEM PERMEASE PROTEIN BTUC"/>
    <property type="match status" value="1"/>
</dbReference>
<proteinExistence type="inferred from homology"/>
<keyword evidence="7 9" id="KW-1133">Transmembrane helix</keyword>
<protein>
    <recommendedName>
        <fullName evidence="9">Vitamin B12 import system permease protein BtuC</fullName>
    </recommendedName>
</protein>
<dbReference type="KEGG" id="lri:NCTC12151_01697"/>
<comment type="function">
    <text evidence="9">Part of the ABC transporter complex BtuCDF involved in vitamin B12 import. Involved in the translocation of the substrate across the membrane.</text>
</comment>
<dbReference type="CDD" id="cd06550">
    <property type="entry name" value="TM_ABC_iron-siderophores_like"/>
    <property type="match status" value="1"/>
</dbReference>